<dbReference type="GO" id="GO:0035251">
    <property type="term" value="F:UDP-glucosyltransferase activity"/>
    <property type="evidence" value="ECO:0007669"/>
    <property type="project" value="InterPro"/>
</dbReference>
<evidence type="ECO:0000313" key="3">
    <source>
        <dbReference type="EMBL" id="ONI23203.1"/>
    </source>
</evidence>
<keyword evidence="2" id="KW-0812">Transmembrane</keyword>
<keyword evidence="2" id="KW-0472">Membrane</keyword>
<protein>
    <submittedName>
        <fullName evidence="3">Uncharacterized protein</fullName>
    </submittedName>
</protein>
<organism evidence="3 4">
    <name type="scientific">Prunus persica</name>
    <name type="common">Peach</name>
    <name type="synonym">Amygdalus persica</name>
    <dbReference type="NCBI Taxonomy" id="3760"/>
    <lineage>
        <taxon>Eukaryota</taxon>
        <taxon>Viridiplantae</taxon>
        <taxon>Streptophyta</taxon>
        <taxon>Embryophyta</taxon>
        <taxon>Tracheophyta</taxon>
        <taxon>Spermatophyta</taxon>
        <taxon>Magnoliopsida</taxon>
        <taxon>eudicotyledons</taxon>
        <taxon>Gunneridae</taxon>
        <taxon>Pentapetalae</taxon>
        <taxon>rosids</taxon>
        <taxon>fabids</taxon>
        <taxon>Rosales</taxon>
        <taxon>Rosaceae</taxon>
        <taxon>Amygdaloideae</taxon>
        <taxon>Amygdaleae</taxon>
        <taxon>Prunus</taxon>
    </lineage>
</organism>
<evidence type="ECO:0000256" key="1">
    <source>
        <dbReference type="ARBA" id="ARBA00022676"/>
    </source>
</evidence>
<keyword evidence="1" id="KW-0328">Glycosyltransferase</keyword>
<reference evidence="3 4" key="1">
    <citation type="journal article" date="2013" name="Nat. Genet.">
        <title>The high-quality draft genome of peach (Prunus persica) identifies unique patterns of genetic diversity, domestication and genome evolution.</title>
        <authorList>
            <consortium name="International Peach Genome Initiative"/>
            <person name="Verde I."/>
            <person name="Abbott A.G."/>
            <person name="Scalabrin S."/>
            <person name="Jung S."/>
            <person name="Shu S."/>
            <person name="Marroni F."/>
            <person name="Zhebentyayeva T."/>
            <person name="Dettori M.T."/>
            <person name="Grimwood J."/>
            <person name="Cattonaro F."/>
            <person name="Zuccolo A."/>
            <person name="Rossini L."/>
            <person name="Jenkins J."/>
            <person name="Vendramin E."/>
            <person name="Meisel L.A."/>
            <person name="Decroocq V."/>
            <person name="Sosinski B."/>
            <person name="Prochnik S."/>
            <person name="Mitros T."/>
            <person name="Policriti A."/>
            <person name="Cipriani G."/>
            <person name="Dondini L."/>
            <person name="Ficklin S."/>
            <person name="Goodstein D.M."/>
            <person name="Xuan P."/>
            <person name="Del Fabbro C."/>
            <person name="Aramini V."/>
            <person name="Copetti D."/>
            <person name="Gonzalez S."/>
            <person name="Horner D.S."/>
            <person name="Falchi R."/>
            <person name="Lucas S."/>
            <person name="Mica E."/>
            <person name="Maldonado J."/>
            <person name="Lazzari B."/>
            <person name="Bielenberg D."/>
            <person name="Pirona R."/>
            <person name="Miculan M."/>
            <person name="Barakat A."/>
            <person name="Testolin R."/>
            <person name="Stella A."/>
            <person name="Tartarini S."/>
            <person name="Tonutti P."/>
            <person name="Arus P."/>
            <person name="Orellana A."/>
            <person name="Wells C."/>
            <person name="Main D."/>
            <person name="Vizzotto G."/>
            <person name="Silva H."/>
            <person name="Salamini F."/>
            <person name="Schmutz J."/>
            <person name="Morgante M."/>
            <person name="Rokhsar D.S."/>
        </authorList>
    </citation>
    <scope>NUCLEOTIDE SEQUENCE [LARGE SCALE GENOMIC DNA]</scope>
    <source>
        <strain evidence="4">cv. Nemared</strain>
    </source>
</reference>
<keyword evidence="2" id="KW-1133">Transmembrane helix</keyword>
<dbReference type="SUPFAM" id="SSF53756">
    <property type="entry name" value="UDP-Glycosyltransferase/glycogen phosphorylase"/>
    <property type="match status" value="1"/>
</dbReference>
<keyword evidence="4" id="KW-1185">Reference proteome</keyword>
<evidence type="ECO:0000313" key="4">
    <source>
        <dbReference type="Proteomes" id="UP000006882"/>
    </source>
</evidence>
<sequence length="114" mass="12850">MVVEIRRRNAGFGSERKLSKDQVFEIAYGLELSELPFLWALRKPNRADSEADAQPLGFADRTSKNGLVSFGWALNVLLVLTFIIDQPLNARLLVEKDLAVEVKRAEDGRFAKMT</sequence>
<dbReference type="EMBL" id="CM007652">
    <property type="protein sequence ID" value="ONI23203.1"/>
    <property type="molecule type" value="Genomic_DNA"/>
</dbReference>
<dbReference type="STRING" id="3760.A0A251QHK3"/>
<dbReference type="Gramene" id="ONI23203">
    <property type="protein sequence ID" value="ONI23203"/>
    <property type="gene ID" value="PRUPE_2G174900"/>
</dbReference>
<dbReference type="PANTHER" id="PTHR48049">
    <property type="entry name" value="GLYCOSYLTRANSFERASE"/>
    <property type="match status" value="1"/>
</dbReference>
<accession>A0A251QHK3</accession>
<dbReference type="Gene3D" id="3.40.50.2000">
    <property type="entry name" value="Glycogen Phosphorylase B"/>
    <property type="match status" value="1"/>
</dbReference>
<feature type="transmembrane region" description="Helical" evidence="2">
    <location>
        <begin position="66"/>
        <end position="84"/>
    </location>
</feature>
<gene>
    <name evidence="3" type="ORF">PRUPE_2G174900</name>
</gene>
<evidence type="ECO:0000256" key="2">
    <source>
        <dbReference type="SAM" id="Phobius"/>
    </source>
</evidence>
<name>A0A251QHK3_PRUPE</name>
<keyword evidence="1" id="KW-0808">Transferase</keyword>
<dbReference type="eggNOG" id="KOG1192">
    <property type="taxonomic scope" value="Eukaryota"/>
</dbReference>
<dbReference type="InterPro" id="IPR050481">
    <property type="entry name" value="UDP-glycosyltransf_plant"/>
</dbReference>
<proteinExistence type="predicted"/>
<dbReference type="PANTHER" id="PTHR48049:SF57">
    <property type="entry name" value="UDP-GLYCOSYLTRANSFERASE 91C1-LIKE"/>
    <property type="match status" value="1"/>
</dbReference>
<dbReference type="AlphaFoldDB" id="A0A251QHK3"/>
<dbReference type="Proteomes" id="UP000006882">
    <property type="component" value="Chromosome G2"/>
</dbReference>